<keyword evidence="5" id="KW-1185">Reference proteome</keyword>
<proteinExistence type="predicted"/>
<dbReference type="Pfam" id="PF13517">
    <property type="entry name" value="FG-GAP_3"/>
    <property type="match status" value="2"/>
</dbReference>
<dbReference type="InterPro" id="IPR015020">
    <property type="entry name" value="Rv2525c-like_Glyco_Hydro-like"/>
</dbReference>
<dbReference type="Gene3D" id="3.20.20.80">
    <property type="entry name" value="Glycosidases"/>
    <property type="match status" value="1"/>
</dbReference>
<accession>A0A919NKG8</accession>
<evidence type="ECO:0000259" key="3">
    <source>
        <dbReference type="Pfam" id="PF08924"/>
    </source>
</evidence>
<sequence length="531" mass="56868">MGAHRLISARRNVKVKAAFSALILAASSFTLAQADAGAATAYSTVQPGSFTGYAFDACTAPSSKSMAAWRANSPYKAIGIYIGGAARGCTQTNLTAAWVQEQVTAGWKLLPLYVGPQATCASVPKKTLIDNNNAYAQGRTVAGDAVTQATALGLAKQSIIIYDLEAYSTSDATCRNGIYNLMNGWTQRLHELGYLSGFYSSVSSGIADQLAWYNTPGYARPDYIDFARWDQVVTTADAKIPATAWPGKRRMKQYRGGHTETYGDVTINIDNNYVDFAPLPSATMADFNGTGWSDFLAKQTSNGNVYLYPGNGATIASRITVGTNWKSMNAIIRIGDLNRDGKEDVIARQTNGDLWFYPGTGTGFGTRKKLATKQTKIRELAAAGDLNKDGYPDMVAVQGGTLYLYPGAAGTKFGARKAIYSGGWTTLNELSGVGDFNRDGFPDLVARQPSTGKLFLFPGKKGAYNTSKISLGTGWNGVRDIVGVGDFDRDGYTDLIGVRTRDSAVLLWRGNGKTLSSRTLVSVFKGSTPLA</sequence>
<dbReference type="InterPro" id="IPR013517">
    <property type="entry name" value="FG-GAP"/>
</dbReference>
<dbReference type="Gene3D" id="2.130.10.130">
    <property type="entry name" value="Integrin alpha, N-terminal"/>
    <property type="match status" value="2"/>
</dbReference>
<dbReference type="Proteomes" id="UP000623608">
    <property type="component" value="Unassembled WGS sequence"/>
</dbReference>
<gene>
    <name evidence="4" type="ORF">Ate02nite_24090</name>
</gene>
<evidence type="ECO:0000313" key="5">
    <source>
        <dbReference type="Proteomes" id="UP000623608"/>
    </source>
</evidence>
<organism evidence="4 5">
    <name type="scientific">Paractinoplanes tereljensis</name>
    <dbReference type="NCBI Taxonomy" id="571912"/>
    <lineage>
        <taxon>Bacteria</taxon>
        <taxon>Bacillati</taxon>
        <taxon>Actinomycetota</taxon>
        <taxon>Actinomycetes</taxon>
        <taxon>Micromonosporales</taxon>
        <taxon>Micromonosporaceae</taxon>
        <taxon>Paractinoplanes</taxon>
    </lineage>
</organism>
<feature type="chain" id="PRO_5039159520" description="Rv2525c-like glycoside hydrolase-like domain-containing protein" evidence="2">
    <location>
        <begin position="33"/>
        <end position="531"/>
    </location>
</feature>
<dbReference type="PANTHER" id="PTHR44103">
    <property type="entry name" value="PROPROTEIN CONVERTASE P"/>
    <property type="match status" value="1"/>
</dbReference>
<dbReference type="Pfam" id="PF08924">
    <property type="entry name" value="Rv2525c_GlyHyd-like"/>
    <property type="match status" value="1"/>
</dbReference>
<feature type="domain" description="Rv2525c-like glycoside hydrolase-like" evidence="3">
    <location>
        <begin position="68"/>
        <end position="274"/>
    </location>
</feature>
<dbReference type="InterPro" id="IPR017853">
    <property type="entry name" value="GH"/>
</dbReference>
<evidence type="ECO:0000313" key="4">
    <source>
        <dbReference type="EMBL" id="GIF19679.1"/>
    </source>
</evidence>
<dbReference type="RefSeq" id="WP_203803972.1">
    <property type="nucleotide sequence ID" value="NZ_BOMY01000016.1"/>
</dbReference>
<name>A0A919NKG8_9ACTN</name>
<evidence type="ECO:0000256" key="1">
    <source>
        <dbReference type="ARBA" id="ARBA00022729"/>
    </source>
</evidence>
<dbReference type="EMBL" id="BOMY01000016">
    <property type="protein sequence ID" value="GIF19679.1"/>
    <property type="molecule type" value="Genomic_DNA"/>
</dbReference>
<comment type="caution">
    <text evidence="4">The sequence shown here is derived from an EMBL/GenBank/DDBJ whole genome shotgun (WGS) entry which is preliminary data.</text>
</comment>
<protein>
    <recommendedName>
        <fullName evidence="3">Rv2525c-like glycoside hydrolase-like domain-containing protein</fullName>
    </recommendedName>
</protein>
<dbReference type="PANTHER" id="PTHR44103:SF1">
    <property type="entry name" value="PROPROTEIN CONVERTASE P"/>
    <property type="match status" value="1"/>
</dbReference>
<dbReference type="InterPro" id="IPR028994">
    <property type="entry name" value="Integrin_alpha_N"/>
</dbReference>
<dbReference type="SUPFAM" id="SSF69318">
    <property type="entry name" value="Integrin alpha N-terminal domain"/>
    <property type="match status" value="1"/>
</dbReference>
<keyword evidence="1 2" id="KW-0732">Signal</keyword>
<dbReference type="SUPFAM" id="SSF51445">
    <property type="entry name" value="(Trans)glycosidases"/>
    <property type="match status" value="1"/>
</dbReference>
<dbReference type="AlphaFoldDB" id="A0A919NKG8"/>
<feature type="signal peptide" evidence="2">
    <location>
        <begin position="1"/>
        <end position="32"/>
    </location>
</feature>
<reference evidence="4" key="1">
    <citation type="submission" date="2021-01" db="EMBL/GenBank/DDBJ databases">
        <title>Whole genome shotgun sequence of Actinoplanes tereljensis NBRC 105297.</title>
        <authorList>
            <person name="Komaki H."/>
            <person name="Tamura T."/>
        </authorList>
    </citation>
    <scope>NUCLEOTIDE SEQUENCE</scope>
    <source>
        <strain evidence="4">NBRC 105297</strain>
    </source>
</reference>
<evidence type="ECO:0000256" key="2">
    <source>
        <dbReference type="SAM" id="SignalP"/>
    </source>
</evidence>